<reference evidence="1 2" key="1">
    <citation type="journal article" date="2024" name="Nat. Commun.">
        <title>Phylogenomics reveals the evolutionary origins of lichenization in chlorophyte algae.</title>
        <authorList>
            <person name="Puginier C."/>
            <person name="Libourel C."/>
            <person name="Otte J."/>
            <person name="Skaloud P."/>
            <person name="Haon M."/>
            <person name="Grisel S."/>
            <person name="Petersen M."/>
            <person name="Berrin J.G."/>
            <person name="Delaux P.M."/>
            <person name="Dal Grande F."/>
            <person name="Keller J."/>
        </authorList>
    </citation>
    <scope>NUCLEOTIDE SEQUENCE [LARGE SCALE GENOMIC DNA]</scope>
    <source>
        <strain evidence="1 2">SAG 2043</strain>
    </source>
</reference>
<protein>
    <submittedName>
        <fullName evidence="1">Uncharacterized protein</fullName>
    </submittedName>
</protein>
<evidence type="ECO:0000313" key="1">
    <source>
        <dbReference type="EMBL" id="KAK9808889.1"/>
    </source>
</evidence>
<dbReference type="EMBL" id="JALJOR010000011">
    <property type="protein sequence ID" value="KAK9808889.1"/>
    <property type="molecule type" value="Genomic_DNA"/>
</dbReference>
<proteinExistence type="predicted"/>
<comment type="caution">
    <text evidence="1">The sequence shown here is derived from an EMBL/GenBank/DDBJ whole genome shotgun (WGS) entry which is preliminary data.</text>
</comment>
<gene>
    <name evidence="1" type="ORF">WJX72_005861</name>
</gene>
<dbReference type="Proteomes" id="UP001489004">
    <property type="component" value="Unassembled WGS sequence"/>
</dbReference>
<keyword evidence="2" id="KW-1185">Reference proteome</keyword>
<dbReference type="AlphaFoldDB" id="A0AAW1PLR0"/>
<name>A0AAW1PLR0_9CHLO</name>
<organism evidence="1 2">
    <name type="scientific">[Myrmecia] bisecta</name>
    <dbReference type="NCBI Taxonomy" id="41462"/>
    <lineage>
        <taxon>Eukaryota</taxon>
        <taxon>Viridiplantae</taxon>
        <taxon>Chlorophyta</taxon>
        <taxon>core chlorophytes</taxon>
        <taxon>Trebouxiophyceae</taxon>
        <taxon>Trebouxiales</taxon>
        <taxon>Trebouxiaceae</taxon>
        <taxon>Myrmecia</taxon>
    </lineage>
</organism>
<accession>A0AAW1PLR0</accession>
<evidence type="ECO:0000313" key="2">
    <source>
        <dbReference type="Proteomes" id="UP001489004"/>
    </source>
</evidence>
<sequence length="101" mass="11774">MVPTQQRDRLAMDLWARLPAGRMVVQHLQQPLFVLWATVQLLESRWVAVERERLRLVVKESWRVTQEVAAAAEWGWLRLNWKESLGMTRIAVQQAAAVERG</sequence>